<gene>
    <name evidence="3" type="ORF">PMG11_01916</name>
</gene>
<evidence type="ECO:0000256" key="2">
    <source>
        <dbReference type="SAM" id="SignalP"/>
    </source>
</evidence>
<dbReference type="AlphaFoldDB" id="A0A0F7TKX1"/>
<feature type="signal peptide" evidence="2">
    <location>
        <begin position="1"/>
        <end position="17"/>
    </location>
</feature>
<protein>
    <recommendedName>
        <fullName evidence="5">GPI anchored protein</fullName>
    </recommendedName>
</protein>
<accession>A0A0F7TKX1</accession>
<name>A0A0F7TKX1_PENBI</name>
<feature type="transmembrane region" description="Helical" evidence="1">
    <location>
        <begin position="175"/>
        <end position="198"/>
    </location>
</feature>
<keyword evidence="1" id="KW-0812">Transmembrane</keyword>
<evidence type="ECO:0000313" key="4">
    <source>
        <dbReference type="Proteomes" id="UP000042958"/>
    </source>
</evidence>
<feature type="chain" id="PRO_5002522379" description="GPI anchored protein" evidence="2">
    <location>
        <begin position="18"/>
        <end position="199"/>
    </location>
</feature>
<dbReference type="OrthoDB" id="4991875at2759"/>
<evidence type="ECO:0000256" key="1">
    <source>
        <dbReference type="SAM" id="Phobius"/>
    </source>
</evidence>
<dbReference type="EMBL" id="CDHK01000002">
    <property type="protein sequence ID" value="CEJ55668.1"/>
    <property type="molecule type" value="Genomic_DNA"/>
</dbReference>
<evidence type="ECO:0000313" key="3">
    <source>
        <dbReference type="EMBL" id="CEJ55668.1"/>
    </source>
</evidence>
<proteinExistence type="predicted"/>
<organism evidence="3 4">
    <name type="scientific">Penicillium brasilianum</name>
    <dbReference type="NCBI Taxonomy" id="104259"/>
    <lineage>
        <taxon>Eukaryota</taxon>
        <taxon>Fungi</taxon>
        <taxon>Dikarya</taxon>
        <taxon>Ascomycota</taxon>
        <taxon>Pezizomycotina</taxon>
        <taxon>Eurotiomycetes</taxon>
        <taxon>Eurotiomycetidae</taxon>
        <taxon>Eurotiales</taxon>
        <taxon>Aspergillaceae</taxon>
        <taxon>Penicillium</taxon>
    </lineage>
</organism>
<dbReference type="PANTHER" id="PTHR40640:SF1">
    <property type="entry name" value="ANCHORED GLYCOPROTEIN, PUTATIVE (AFU_ORTHOLOGUE AFUA_8G04860)-RELATED"/>
    <property type="match status" value="1"/>
</dbReference>
<keyword evidence="2" id="KW-0732">Signal</keyword>
<dbReference type="Proteomes" id="UP000042958">
    <property type="component" value="Unassembled WGS sequence"/>
</dbReference>
<dbReference type="STRING" id="104259.A0A0F7TKX1"/>
<keyword evidence="1" id="KW-1133">Transmembrane helix</keyword>
<reference evidence="4" key="1">
    <citation type="journal article" date="2015" name="Genome Announc.">
        <title>Draft genome sequence of the fungus Penicillium brasilianum MG11.</title>
        <authorList>
            <person name="Horn F."/>
            <person name="Linde J."/>
            <person name="Mattern D.J."/>
            <person name="Walther G."/>
            <person name="Guthke R."/>
            <person name="Brakhage A.A."/>
            <person name="Valiante V."/>
        </authorList>
    </citation>
    <scope>NUCLEOTIDE SEQUENCE [LARGE SCALE GENOMIC DNA]</scope>
    <source>
        <strain evidence="4">MG11</strain>
    </source>
</reference>
<dbReference type="PANTHER" id="PTHR40640">
    <property type="entry name" value="ANCHORED GLYCOPROTEIN, PUTATIVE (AFU_ORTHOLOGUE AFUA_8G04860)-RELATED"/>
    <property type="match status" value="1"/>
</dbReference>
<keyword evidence="4" id="KW-1185">Reference proteome</keyword>
<keyword evidence="1" id="KW-0472">Membrane</keyword>
<evidence type="ECO:0008006" key="5">
    <source>
        <dbReference type="Google" id="ProtNLM"/>
    </source>
</evidence>
<sequence length="199" mass="21269">MFLTTWLLLASIGASQMANLLLPGFQGRSLEASIKEMNLNITTYIVVCPKSIKASECGIPGDGMTVIAAPTFAELRNSNNVNNTASLSCDIAGTTYASCHARQTISVQATLAPKDLNWMEIPVISTTDQAIFAPSSLPTGIASRITTDMSLVSHPTAVQEPTAENMGPSINVFSWALYRISASMVLFSMGYILLLAFLD</sequence>